<feature type="compositionally biased region" description="Pro residues" evidence="1">
    <location>
        <begin position="205"/>
        <end position="220"/>
    </location>
</feature>
<proteinExistence type="predicted"/>
<dbReference type="Proteomes" id="UP000641932">
    <property type="component" value="Unassembled WGS sequence"/>
</dbReference>
<accession>A0A917ZY33</accession>
<evidence type="ECO:0000313" key="2">
    <source>
        <dbReference type="EMBL" id="GGP00778.1"/>
    </source>
</evidence>
<dbReference type="EMBL" id="BMMS01000065">
    <property type="protein sequence ID" value="GGP00778.1"/>
    <property type="molecule type" value="Genomic_DNA"/>
</dbReference>
<keyword evidence="3" id="KW-1185">Reference proteome</keyword>
<dbReference type="AlphaFoldDB" id="A0A917ZY33"/>
<feature type="region of interest" description="Disordered" evidence="1">
    <location>
        <begin position="145"/>
        <end position="225"/>
    </location>
</feature>
<evidence type="ECO:0000256" key="1">
    <source>
        <dbReference type="SAM" id="MobiDB-lite"/>
    </source>
</evidence>
<comment type="caution">
    <text evidence="2">The sequence shown here is derived from an EMBL/GenBank/DDBJ whole genome shotgun (WGS) entry which is preliminary data.</text>
</comment>
<sequence>MSASILPKPAGGQTPEPAIVRAVELKRQAIYPAEILVLQPLEQALLKLLWLLPTGTPFGISGVVDMVRQLQWRTGNRRVAGTKAVRAALHAIASAGWIAVSQGRRPDGTVAAQAYVVFEDRGNNPAWSGTVPVPPMELMHVTPPAPSGEAVTVQPVDKPETPGGAICPNAARRNAGPRDEPGGPSDVSAGHPACPDGAVGITSLPPHPPGGGGTPPPPPSCGQRSRQLRLRSGARLGNYSSDWETHGRNWQSADVISMHWSTWPLQRSTKAGYQMRCAPTCWRILRRMGSSIPADS</sequence>
<organism evidence="2 3">
    <name type="scientific">Wenjunlia tyrosinilytica</name>
    <dbReference type="NCBI Taxonomy" id="1544741"/>
    <lineage>
        <taxon>Bacteria</taxon>
        <taxon>Bacillati</taxon>
        <taxon>Actinomycetota</taxon>
        <taxon>Actinomycetes</taxon>
        <taxon>Kitasatosporales</taxon>
        <taxon>Streptomycetaceae</taxon>
        <taxon>Wenjunlia</taxon>
    </lineage>
</organism>
<reference evidence="2" key="2">
    <citation type="submission" date="2020-09" db="EMBL/GenBank/DDBJ databases">
        <authorList>
            <person name="Sun Q."/>
            <person name="Zhou Y."/>
        </authorList>
    </citation>
    <scope>NUCLEOTIDE SEQUENCE</scope>
    <source>
        <strain evidence="2">CGMCC 4.7201</strain>
    </source>
</reference>
<evidence type="ECO:0000313" key="3">
    <source>
        <dbReference type="Proteomes" id="UP000641932"/>
    </source>
</evidence>
<reference evidence="2" key="1">
    <citation type="journal article" date="2014" name="Int. J. Syst. Evol. Microbiol.">
        <title>Complete genome sequence of Corynebacterium casei LMG S-19264T (=DSM 44701T), isolated from a smear-ripened cheese.</title>
        <authorList>
            <consortium name="US DOE Joint Genome Institute (JGI-PGF)"/>
            <person name="Walter F."/>
            <person name="Albersmeier A."/>
            <person name="Kalinowski J."/>
            <person name="Ruckert C."/>
        </authorList>
    </citation>
    <scope>NUCLEOTIDE SEQUENCE</scope>
    <source>
        <strain evidence="2">CGMCC 4.7201</strain>
    </source>
</reference>
<gene>
    <name evidence="2" type="ORF">GCM10012280_70280</name>
</gene>
<name>A0A917ZY33_9ACTN</name>
<protein>
    <submittedName>
        <fullName evidence="2">Uncharacterized protein</fullName>
    </submittedName>
</protein>